<evidence type="ECO:0000313" key="3">
    <source>
        <dbReference type="Proteomes" id="UP000641646"/>
    </source>
</evidence>
<reference evidence="2" key="2">
    <citation type="submission" date="2020-08" db="EMBL/GenBank/DDBJ databases">
        <authorList>
            <person name="Chen M."/>
            <person name="Teng W."/>
            <person name="Zhao L."/>
            <person name="Hu C."/>
            <person name="Zhou Y."/>
            <person name="Han B."/>
            <person name="Song L."/>
            <person name="Shu W."/>
        </authorList>
    </citation>
    <scope>NUCLEOTIDE SEQUENCE</scope>
    <source>
        <strain evidence="2">FACHB-1375</strain>
    </source>
</reference>
<keyword evidence="1" id="KW-0812">Transmembrane</keyword>
<organism evidence="2 3">
    <name type="scientific">Aerosakkonema funiforme FACHB-1375</name>
    <dbReference type="NCBI Taxonomy" id="2949571"/>
    <lineage>
        <taxon>Bacteria</taxon>
        <taxon>Bacillati</taxon>
        <taxon>Cyanobacteriota</taxon>
        <taxon>Cyanophyceae</taxon>
        <taxon>Oscillatoriophycideae</taxon>
        <taxon>Aerosakkonematales</taxon>
        <taxon>Aerosakkonemataceae</taxon>
        <taxon>Aerosakkonema</taxon>
    </lineage>
</organism>
<evidence type="ECO:0000256" key="1">
    <source>
        <dbReference type="SAM" id="Phobius"/>
    </source>
</evidence>
<sequence>MKPGKIEILKLGAIAMLLGGVFATLIGFFWTPNVPVTKIKDLEKQRDKKSTVYIRGRVIKQVPFLGTRAYEVEDSTGTVYVITKDKFPAQNQEITIEGKVQYKSIPLAGQELGEIYIKEQQRL</sequence>
<dbReference type="EMBL" id="JACJPW010000149">
    <property type="protein sequence ID" value="MBD2185884.1"/>
    <property type="molecule type" value="Genomic_DNA"/>
</dbReference>
<gene>
    <name evidence="2" type="ORF">H6G03_33305</name>
</gene>
<dbReference type="SUPFAM" id="SSF101756">
    <property type="entry name" value="Hypothetical protein YgiW"/>
    <property type="match status" value="1"/>
</dbReference>
<dbReference type="Proteomes" id="UP000641646">
    <property type="component" value="Unassembled WGS sequence"/>
</dbReference>
<keyword evidence="1" id="KW-1133">Transmembrane helix</keyword>
<name>A0A926VLE5_9CYAN</name>
<dbReference type="InterPro" id="IPR036700">
    <property type="entry name" value="BOBF_sf"/>
</dbReference>
<protein>
    <submittedName>
        <fullName evidence="2">Uncharacterized protein</fullName>
    </submittedName>
</protein>
<comment type="caution">
    <text evidence="2">The sequence shown here is derived from an EMBL/GenBank/DDBJ whole genome shotgun (WGS) entry which is preliminary data.</text>
</comment>
<dbReference type="AlphaFoldDB" id="A0A926VLE5"/>
<dbReference type="RefSeq" id="WP_190474634.1">
    <property type="nucleotide sequence ID" value="NZ_JACJPW010000149.1"/>
</dbReference>
<evidence type="ECO:0000313" key="2">
    <source>
        <dbReference type="EMBL" id="MBD2185884.1"/>
    </source>
</evidence>
<feature type="transmembrane region" description="Helical" evidence="1">
    <location>
        <begin position="12"/>
        <end position="30"/>
    </location>
</feature>
<accession>A0A926VLE5</accession>
<reference evidence="2" key="1">
    <citation type="journal article" date="2015" name="ISME J.">
        <title>Draft Genome Sequence of Streptomyces incarnatus NRRL8089, which Produces the Nucleoside Antibiotic Sinefungin.</title>
        <authorList>
            <person name="Oshima K."/>
            <person name="Hattori M."/>
            <person name="Shimizu H."/>
            <person name="Fukuda K."/>
            <person name="Nemoto M."/>
            <person name="Inagaki K."/>
            <person name="Tamura T."/>
        </authorList>
    </citation>
    <scope>NUCLEOTIDE SEQUENCE</scope>
    <source>
        <strain evidence="2">FACHB-1375</strain>
    </source>
</reference>
<dbReference type="Gene3D" id="2.40.50.200">
    <property type="entry name" value="Bacterial OB-fold"/>
    <property type="match status" value="1"/>
</dbReference>
<proteinExistence type="predicted"/>
<keyword evidence="1" id="KW-0472">Membrane</keyword>
<keyword evidence="3" id="KW-1185">Reference proteome</keyword>